<keyword evidence="1" id="KW-0620">Polyamine biosynthesis</keyword>
<dbReference type="InterPro" id="IPR029063">
    <property type="entry name" value="SAM-dependent_MTases_sf"/>
</dbReference>
<evidence type="ECO:0000313" key="4">
    <source>
        <dbReference type="Proteomes" id="UP001419268"/>
    </source>
</evidence>
<dbReference type="GO" id="GO:0010487">
    <property type="term" value="F:thermospermine synthase activity"/>
    <property type="evidence" value="ECO:0007669"/>
    <property type="project" value="TreeGrafter"/>
</dbReference>
<dbReference type="PANTHER" id="PTHR43317">
    <property type="entry name" value="THERMOSPERMINE SYNTHASE ACAULIS5"/>
    <property type="match status" value="1"/>
</dbReference>
<evidence type="ECO:0008006" key="5">
    <source>
        <dbReference type="Google" id="ProtNLM"/>
    </source>
</evidence>
<comment type="caution">
    <text evidence="3">The sequence shown here is derived from an EMBL/GenBank/DDBJ whole genome shotgun (WGS) entry which is preliminary data.</text>
</comment>
<dbReference type="SUPFAM" id="SSF53335">
    <property type="entry name" value="S-adenosyl-L-methionine-dependent methyltransferases"/>
    <property type="match status" value="1"/>
</dbReference>
<reference evidence="3 4" key="1">
    <citation type="submission" date="2024-01" db="EMBL/GenBank/DDBJ databases">
        <title>Genome assemblies of Stephania.</title>
        <authorList>
            <person name="Yang L."/>
        </authorList>
    </citation>
    <scope>NUCLEOTIDE SEQUENCE [LARGE SCALE GENOMIC DNA]</scope>
    <source>
        <strain evidence="3">JXDWG</strain>
        <tissue evidence="3">Leaf</tissue>
    </source>
</reference>
<keyword evidence="4" id="KW-1185">Reference proteome</keyword>
<proteinExistence type="predicted"/>
<organism evidence="3 4">
    <name type="scientific">Stephania cephalantha</name>
    <dbReference type="NCBI Taxonomy" id="152367"/>
    <lineage>
        <taxon>Eukaryota</taxon>
        <taxon>Viridiplantae</taxon>
        <taxon>Streptophyta</taxon>
        <taxon>Embryophyta</taxon>
        <taxon>Tracheophyta</taxon>
        <taxon>Spermatophyta</taxon>
        <taxon>Magnoliopsida</taxon>
        <taxon>Ranunculales</taxon>
        <taxon>Menispermaceae</taxon>
        <taxon>Menispermoideae</taxon>
        <taxon>Cissampelideae</taxon>
        <taxon>Stephania</taxon>
    </lineage>
</organism>
<evidence type="ECO:0000313" key="3">
    <source>
        <dbReference type="EMBL" id="KAK9119800.1"/>
    </source>
</evidence>
<protein>
    <recommendedName>
        <fullName evidence="5">Spermidine synthase</fullName>
    </recommendedName>
</protein>
<accession>A0AAP0NW25</accession>
<dbReference type="Proteomes" id="UP001419268">
    <property type="component" value="Unassembled WGS sequence"/>
</dbReference>
<evidence type="ECO:0000256" key="1">
    <source>
        <dbReference type="ARBA" id="ARBA00023115"/>
    </source>
</evidence>
<dbReference type="GO" id="GO:0006596">
    <property type="term" value="P:polyamine biosynthetic process"/>
    <property type="evidence" value="ECO:0007669"/>
    <property type="project" value="UniProtKB-KW"/>
</dbReference>
<dbReference type="EMBL" id="JBBNAG010000007">
    <property type="protein sequence ID" value="KAK9119800.1"/>
    <property type="molecule type" value="Genomic_DNA"/>
</dbReference>
<evidence type="ECO:0000256" key="2">
    <source>
        <dbReference type="SAM" id="MobiDB-lite"/>
    </source>
</evidence>
<dbReference type="AlphaFoldDB" id="A0AAP0NW25"/>
<sequence>MTSSSLSLSFPRQIRPLYFPPFQISRPFPSTRHKPLTAKPKDDGGGGGDDGIPSDLVKTLAKFHSEHNYIRVLQVSRRADHPFAGSRLLLLDKPGNIHSISNPFRHPNDLLTDTYFDVFATLPPLLPPGPIAILGFGAGTAARLILSLYPESEVHGWEIDPAVIAVAREYFGLAELEREHGARVRVRVGDAFGASVGGGFAGAVVDLFERGSLVKGVGEVEVGGGEEGVEGGGRVMVNVGGRCVEAESGVGGGVVGMEEALMAMSVGFGGEVSVLSLGDDDCTVALTGELPHLGKWKEMLPCHELRAYADMWRPYDPRGLAQR</sequence>
<name>A0AAP0NW25_9MAGN</name>
<gene>
    <name evidence="3" type="ORF">Scep_017893</name>
</gene>
<dbReference type="Gene3D" id="3.40.50.150">
    <property type="entry name" value="Vaccinia Virus protein VP39"/>
    <property type="match status" value="1"/>
</dbReference>
<dbReference type="PANTHER" id="PTHR43317:SF1">
    <property type="entry name" value="THERMOSPERMINE SYNTHASE ACAULIS5"/>
    <property type="match status" value="1"/>
</dbReference>
<feature type="region of interest" description="Disordered" evidence="2">
    <location>
        <begin position="26"/>
        <end position="51"/>
    </location>
</feature>